<dbReference type="Pfam" id="PF00440">
    <property type="entry name" value="TetR_N"/>
    <property type="match status" value="1"/>
</dbReference>
<keyword evidence="3" id="KW-0804">Transcription</keyword>
<dbReference type="SUPFAM" id="SSF46689">
    <property type="entry name" value="Homeodomain-like"/>
    <property type="match status" value="1"/>
</dbReference>
<feature type="DNA-binding region" description="H-T-H motif" evidence="4">
    <location>
        <begin position="17"/>
        <end position="36"/>
    </location>
</feature>
<dbReference type="Pfam" id="PF21597">
    <property type="entry name" value="TetR_C_43"/>
    <property type="match status" value="1"/>
</dbReference>
<dbReference type="PRINTS" id="PR00455">
    <property type="entry name" value="HTHTETR"/>
</dbReference>
<dbReference type="PROSITE" id="PS50977">
    <property type="entry name" value="HTH_TETR_2"/>
    <property type="match status" value="1"/>
</dbReference>
<reference evidence="7" key="1">
    <citation type="submission" date="2016-06" db="EMBL/GenBank/DDBJ databases">
        <authorList>
            <person name="Varghese N."/>
            <person name="Submissions Spin"/>
        </authorList>
    </citation>
    <scope>NUCLEOTIDE SEQUENCE [LARGE SCALE GENOMIC DNA]</scope>
    <source>
        <strain evidence="7">DSM 43168</strain>
    </source>
</reference>
<protein>
    <submittedName>
        <fullName evidence="6">Transcriptional regulator, TetR family</fullName>
    </submittedName>
</protein>
<gene>
    <name evidence="6" type="ORF">GA0070563_110190</name>
</gene>
<evidence type="ECO:0000259" key="5">
    <source>
        <dbReference type="PROSITE" id="PS50977"/>
    </source>
</evidence>
<organism evidence="6 7">
    <name type="scientific">Micromonospora carbonacea</name>
    <dbReference type="NCBI Taxonomy" id="47853"/>
    <lineage>
        <taxon>Bacteria</taxon>
        <taxon>Bacillati</taxon>
        <taxon>Actinomycetota</taxon>
        <taxon>Actinomycetes</taxon>
        <taxon>Micromonosporales</taxon>
        <taxon>Micromonosporaceae</taxon>
        <taxon>Micromonospora</taxon>
    </lineage>
</organism>
<evidence type="ECO:0000256" key="2">
    <source>
        <dbReference type="ARBA" id="ARBA00023125"/>
    </source>
</evidence>
<dbReference type="GO" id="GO:0000976">
    <property type="term" value="F:transcription cis-regulatory region binding"/>
    <property type="evidence" value="ECO:0007669"/>
    <property type="project" value="TreeGrafter"/>
</dbReference>
<dbReference type="EMBL" id="FMCT01000010">
    <property type="protein sequence ID" value="SCF38169.1"/>
    <property type="molecule type" value="Genomic_DNA"/>
</dbReference>
<dbReference type="AlphaFoldDB" id="A0A1C4ZZ39"/>
<evidence type="ECO:0000313" key="7">
    <source>
        <dbReference type="Proteomes" id="UP000183585"/>
    </source>
</evidence>
<evidence type="ECO:0000313" key="6">
    <source>
        <dbReference type="EMBL" id="SCF38169.1"/>
    </source>
</evidence>
<dbReference type="Proteomes" id="UP000183585">
    <property type="component" value="Unassembled WGS sequence"/>
</dbReference>
<dbReference type="InterPro" id="IPR009057">
    <property type="entry name" value="Homeodomain-like_sf"/>
</dbReference>
<keyword evidence="2 4" id="KW-0238">DNA-binding</keyword>
<accession>A0A1C4ZZ39</accession>
<dbReference type="PANTHER" id="PTHR30055">
    <property type="entry name" value="HTH-TYPE TRANSCRIPTIONAL REGULATOR RUTR"/>
    <property type="match status" value="1"/>
</dbReference>
<evidence type="ECO:0000256" key="1">
    <source>
        <dbReference type="ARBA" id="ARBA00023015"/>
    </source>
</evidence>
<dbReference type="GO" id="GO:0003700">
    <property type="term" value="F:DNA-binding transcription factor activity"/>
    <property type="evidence" value="ECO:0007669"/>
    <property type="project" value="TreeGrafter"/>
</dbReference>
<evidence type="ECO:0000256" key="4">
    <source>
        <dbReference type="PROSITE-ProRule" id="PRU00335"/>
    </source>
</evidence>
<evidence type="ECO:0000256" key="3">
    <source>
        <dbReference type="ARBA" id="ARBA00023163"/>
    </source>
</evidence>
<name>A0A1C4ZZ39_9ACTN</name>
<sequence length="242" mass="25297">MLQAAREAFAAEGLAVPLDEIAGRAGVGTGTVYRHFPSKNVLFEAVVADRLAQLFATVRGLADADDPGDAFFAVFREMVAAALFNRALCEALGSGETLRSMSTSRSAFRDALADVLRRAQDAGEVRADIGPADVVALVLACVAADGAGQQDGPGRMTEMIAGVFQPGLAGNETSSSVTGRVLAERHGALLDEAPAQYGPGACETCGTTIVAARTGRPARYCSSRCRQKAHRRRNQAGTDPTR</sequence>
<dbReference type="Gene3D" id="1.10.357.10">
    <property type="entry name" value="Tetracycline Repressor, domain 2"/>
    <property type="match status" value="1"/>
</dbReference>
<dbReference type="InterPro" id="IPR050109">
    <property type="entry name" value="HTH-type_TetR-like_transc_reg"/>
</dbReference>
<dbReference type="PANTHER" id="PTHR30055:SF234">
    <property type="entry name" value="HTH-TYPE TRANSCRIPTIONAL REGULATOR BETI"/>
    <property type="match status" value="1"/>
</dbReference>
<dbReference type="SUPFAM" id="SSF48498">
    <property type="entry name" value="Tetracyclin repressor-like, C-terminal domain"/>
    <property type="match status" value="1"/>
</dbReference>
<dbReference type="InterPro" id="IPR001647">
    <property type="entry name" value="HTH_TetR"/>
</dbReference>
<keyword evidence="1" id="KW-0805">Transcription regulation</keyword>
<proteinExistence type="predicted"/>
<dbReference type="RefSeq" id="WP_074476418.1">
    <property type="nucleotide sequence ID" value="NZ_FMCT01000010.1"/>
</dbReference>
<feature type="domain" description="HTH tetR-type" evidence="5">
    <location>
        <begin position="1"/>
        <end position="54"/>
    </location>
</feature>
<dbReference type="InterPro" id="IPR036271">
    <property type="entry name" value="Tet_transcr_reg_TetR-rel_C_sf"/>
</dbReference>
<dbReference type="InterPro" id="IPR049445">
    <property type="entry name" value="TetR_SbtR-like_C"/>
</dbReference>
<keyword evidence="7" id="KW-1185">Reference proteome</keyword>